<reference evidence="2" key="1">
    <citation type="submission" date="2022-07" db="EMBL/GenBank/DDBJ databases">
        <title>Prevotella copri.</title>
        <authorList>
            <person name="Yang C."/>
        </authorList>
    </citation>
    <scope>NUCLEOTIDE SEQUENCE</scope>
    <source>
        <strain evidence="2">HF2107</strain>
    </source>
</reference>
<dbReference type="SUPFAM" id="SSF53756">
    <property type="entry name" value="UDP-Glycosyltransferase/glycogen phosphorylase"/>
    <property type="match status" value="1"/>
</dbReference>
<dbReference type="InterPro" id="IPR001296">
    <property type="entry name" value="Glyco_trans_1"/>
</dbReference>
<comment type="caution">
    <text evidence="2">The sequence shown here is derived from an EMBL/GenBank/DDBJ whole genome shotgun (WGS) entry which is preliminary data.</text>
</comment>
<sequence>MVHCNHRKQAFYMRIYQLIYGKIPVVWTCHTVPYPNNWIKRLLGYYGHKSIAISSEAQVWMHEELKINNLHLDKILNGVDNSSLVLPSKSKKTLKEEFFRNRFNKIIDGNSTKIIVAHGRLHPVKGLNLIIDAFSELTDNERRNLLVVFSGDTDCSYYLDLQNLIAKYKLSDYFFFAGWVKSDEILSIADLMLQPSMREGFPLAAIEAFFMRVPVIRSKTGGYKDMEDCCVGVPIGNAESIVQELKKWVAAPDRLNSYIDKAYEFAMTCCTVKAMTNNTLNTYKNALKICF</sequence>
<organism evidence="2 3">
    <name type="scientific">Segatella copri</name>
    <dbReference type="NCBI Taxonomy" id="165179"/>
    <lineage>
        <taxon>Bacteria</taxon>
        <taxon>Pseudomonadati</taxon>
        <taxon>Bacteroidota</taxon>
        <taxon>Bacteroidia</taxon>
        <taxon>Bacteroidales</taxon>
        <taxon>Prevotellaceae</taxon>
        <taxon>Segatella</taxon>
    </lineage>
</organism>
<dbReference type="CDD" id="cd03801">
    <property type="entry name" value="GT4_PimA-like"/>
    <property type="match status" value="1"/>
</dbReference>
<dbReference type="GO" id="GO:0016757">
    <property type="term" value="F:glycosyltransferase activity"/>
    <property type="evidence" value="ECO:0007669"/>
    <property type="project" value="InterPro"/>
</dbReference>
<dbReference type="Pfam" id="PF00534">
    <property type="entry name" value="Glycos_transf_1"/>
    <property type="match status" value="1"/>
</dbReference>
<evidence type="ECO:0000313" key="2">
    <source>
        <dbReference type="EMBL" id="MCP9565453.1"/>
    </source>
</evidence>
<name>A0AAW5IKU9_9BACT</name>
<dbReference type="AlphaFoldDB" id="A0AAW5IKU9"/>
<evidence type="ECO:0000259" key="1">
    <source>
        <dbReference type="Pfam" id="PF00534"/>
    </source>
</evidence>
<proteinExistence type="predicted"/>
<evidence type="ECO:0000313" key="3">
    <source>
        <dbReference type="Proteomes" id="UP001205531"/>
    </source>
</evidence>
<dbReference type="PANTHER" id="PTHR12526">
    <property type="entry name" value="GLYCOSYLTRANSFERASE"/>
    <property type="match status" value="1"/>
</dbReference>
<dbReference type="PANTHER" id="PTHR12526:SF637">
    <property type="entry name" value="GLYCOSYLTRANSFERASE EPSF-RELATED"/>
    <property type="match status" value="1"/>
</dbReference>
<dbReference type="Gene3D" id="3.40.50.2000">
    <property type="entry name" value="Glycogen Phosphorylase B"/>
    <property type="match status" value="2"/>
</dbReference>
<feature type="domain" description="Glycosyl transferase family 1" evidence="1">
    <location>
        <begin position="110"/>
        <end position="264"/>
    </location>
</feature>
<accession>A0AAW5IKU9</accession>
<protein>
    <submittedName>
        <fullName evidence="2">Glycosyltransferase family 4 protein</fullName>
    </submittedName>
</protein>
<dbReference type="EMBL" id="JANDWZ010000035">
    <property type="protein sequence ID" value="MCP9565453.1"/>
    <property type="molecule type" value="Genomic_DNA"/>
</dbReference>
<dbReference type="Proteomes" id="UP001205531">
    <property type="component" value="Unassembled WGS sequence"/>
</dbReference>
<gene>
    <name evidence="2" type="ORF">NNC64_13005</name>
</gene>